<dbReference type="GO" id="GO:0005741">
    <property type="term" value="C:mitochondrial outer membrane"/>
    <property type="evidence" value="ECO:0007669"/>
    <property type="project" value="TreeGrafter"/>
</dbReference>
<evidence type="ECO:0000313" key="2">
    <source>
        <dbReference type="Proteomes" id="UP000278143"/>
    </source>
</evidence>
<keyword evidence="2" id="KW-1185">Reference proteome</keyword>
<dbReference type="EMBL" id="KZ991011">
    <property type="protein sequence ID" value="RKP23392.1"/>
    <property type="molecule type" value="Genomic_DNA"/>
</dbReference>
<dbReference type="OrthoDB" id="10265862at2759"/>
<dbReference type="GO" id="GO:0061504">
    <property type="term" value="P:cyclic threonylcarbamoyladenosine biosynthetic process"/>
    <property type="evidence" value="ECO:0007669"/>
    <property type="project" value="TreeGrafter"/>
</dbReference>
<sequence length="93" mass="11050">SAGIPFDRDDIAYIVEEVWRGKSVLSGTSDKLCLTRWDRRRPISFQNCVCLTKSEATRHDTHDPDRLHELYSAEELALVEKRFTEERYYSQWR</sequence>
<evidence type="ECO:0000313" key="1">
    <source>
        <dbReference type="EMBL" id="RKP23392.1"/>
    </source>
</evidence>
<dbReference type="AlphaFoldDB" id="A0A4P9YVF5"/>
<dbReference type="GO" id="GO:0061503">
    <property type="term" value="F:tRNA threonylcarbamoyladenosine dehydratase"/>
    <property type="evidence" value="ECO:0007669"/>
    <property type="project" value="TreeGrafter"/>
</dbReference>
<accession>A0A4P9YVF5</accession>
<reference evidence="2" key="1">
    <citation type="journal article" date="2018" name="Nat. Microbiol.">
        <title>Leveraging single-cell genomics to expand the fungal tree of life.</title>
        <authorList>
            <person name="Ahrendt S.R."/>
            <person name="Quandt C.A."/>
            <person name="Ciobanu D."/>
            <person name="Clum A."/>
            <person name="Salamov A."/>
            <person name="Andreopoulos B."/>
            <person name="Cheng J.F."/>
            <person name="Woyke T."/>
            <person name="Pelin A."/>
            <person name="Henrissat B."/>
            <person name="Reynolds N.K."/>
            <person name="Benny G.L."/>
            <person name="Smith M.E."/>
            <person name="James T.Y."/>
            <person name="Grigoriev I.V."/>
        </authorList>
    </citation>
    <scope>NUCLEOTIDE SEQUENCE [LARGE SCALE GENOMIC DNA]</scope>
    <source>
        <strain evidence="2">Benny S71-1</strain>
    </source>
</reference>
<dbReference type="PANTHER" id="PTHR43267:SF2">
    <property type="entry name" value="TRNA THREONYLCARBAMOYLADENOSINE DEHYDRATASE 1-RELATED"/>
    <property type="match status" value="1"/>
</dbReference>
<dbReference type="Proteomes" id="UP000278143">
    <property type="component" value="Unassembled WGS sequence"/>
</dbReference>
<protein>
    <submittedName>
        <fullName evidence="1">YKL027W-like protein</fullName>
    </submittedName>
</protein>
<feature type="non-terminal residue" evidence="1">
    <location>
        <position position="1"/>
    </location>
</feature>
<proteinExistence type="predicted"/>
<name>A0A4P9YVF5_9FUNG</name>
<dbReference type="PANTHER" id="PTHR43267">
    <property type="entry name" value="TRNA THREONYLCARBAMOYLADENOSINE DEHYDRATASE"/>
    <property type="match status" value="1"/>
</dbReference>
<organism evidence="1 2">
    <name type="scientific">Syncephalis pseudoplumigaleata</name>
    <dbReference type="NCBI Taxonomy" id="1712513"/>
    <lineage>
        <taxon>Eukaryota</taxon>
        <taxon>Fungi</taxon>
        <taxon>Fungi incertae sedis</taxon>
        <taxon>Zoopagomycota</taxon>
        <taxon>Zoopagomycotina</taxon>
        <taxon>Zoopagomycetes</taxon>
        <taxon>Zoopagales</taxon>
        <taxon>Piptocephalidaceae</taxon>
        <taxon>Syncephalis</taxon>
    </lineage>
</organism>
<gene>
    <name evidence="1" type="ORF">SYNPS1DRAFT_18687</name>
</gene>
<dbReference type="InterPro" id="IPR045886">
    <property type="entry name" value="ThiF/MoeB/HesA"/>
</dbReference>